<keyword evidence="3 4" id="KW-0443">Lipid metabolism</keyword>
<protein>
    <submittedName>
        <fullName evidence="6">Patatin-like phospholipase family protein</fullName>
    </submittedName>
</protein>
<evidence type="ECO:0000256" key="2">
    <source>
        <dbReference type="ARBA" id="ARBA00022963"/>
    </source>
</evidence>
<dbReference type="CDD" id="cd07205">
    <property type="entry name" value="Pat_PNPLA6_PNPLA7_NTE1_like"/>
    <property type="match status" value="1"/>
</dbReference>
<gene>
    <name evidence="6" type="ORF">IAB93_02005</name>
</gene>
<dbReference type="Pfam" id="PF01734">
    <property type="entry name" value="Patatin"/>
    <property type="match status" value="1"/>
</dbReference>
<dbReference type="InterPro" id="IPR002641">
    <property type="entry name" value="PNPLA_dom"/>
</dbReference>
<evidence type="ECO:0000313" key="7">
    <source>
        <dbReference type="Proteomes" id="UP000823597"/>
    </source>
</evidence>
<dbReference type="AlphaFoldDB" id="A0A9D9I334"/>
<feature type="active site" description="Nucleophile" evidence="4">
    <location>
        <position position="41"/>
    </location>
</feature>
<feature type="short sequence motif" description="GXSXG" evidence="4">
    <location>
        <begin position="39"/>
        <end position="43"/>
    </location>
</feature>
<dbReference type="InterPro" id="IPR050301">
    <property type="entry name" value="NTE"/>
</dbReference>
<reference evidence="6" key="1">
    <citation type="submission" date="2020-10" db="EMBL/GenBank/DDBJ databases">
        <authorList>
            <person name="Gilroy R."/>
        </authorList>
    </citation>
    <scope>NUCLEOTIDE SEQUENCE</scope>
    <source>
        <strain evidence="6">10037</strain>
    </source>
</reference>
<proteinExistence type="predicted"/>
<evidence type="ECO:0000313" key="6">
    <source>
        <dbReference type="EMBL" id="MBO8464755.1"/>
    </source>
</evidence>
<dbReference type="PANTHER" id="PTHR14226">
    <property type="entry name" value="NEUROPATHY TARGET ESTERASE/SWISS CHEESE D.MELANOGASTER"/>
    <property type="match status" value="1"/>
</dbReference>
<accession>A0A9D9I334</accession>
<name>A0A9D9I334_9BACT</name>
<dbReference type="Proteomes" id="UP000823597">
    <property type="component" value="Unassembled WGS sequence"/>
</dbReference>
<evidence type="ECO:0000256" key="3">
    <source>
        <dbReference type="ARBA" id="ARBA00023098"/>
    </source>
</evidence>
<dbReference type="InterPro" id="IPR016035">
    <property type="entry name" value="Acyl_Trfase/lysoPLipase"/>
</dbReference>
<evidence type="ECO:0000256" key="1">
    <source>
        <dbReference type="ARBA" id="ARBA00022801"/>
    </source>
</evidence>
<keyword evidence="1 4" id="KW-0378">Hydrolase</keyword>
<dbReference type="PROSITE" id="PS51635">
    <property type="entry name" value="PNPLA"/>
    <property type="match status" value="1"/>
</dbReference>
<reference evidence="6" key="2">
    <citation type="journal article" date="2021" name="PeerJ">
        <title>Extensive microbial diversity within the chicken gut microbiome revealed by metagenomics and culture.</title>
        <authorList>
            <person name="Gilroy R."/>
            <person name="Ravi A."/>
            <person name="Getino M."/>
            <person name="Pursley I."/>
            <person name="Horton D.L."/>
            <person name="Alikhan N.F."/>
            <person name="Baker D."/>
            <person name="Gharbi K."/>
            <person name="Hall N."/>
            <person name="Watson M."/>
            <person name="Adriaenssens E.M."/>
            <person name="Foster-Nyarko E."/>
            <person name="Jarju S."/>
            <person name="Secka A."/>
            <person name="Antonio M."/>
            <person name="Oren A."/>
            <person name="Chaudhuri R.R."/>
            <person name="La Ragione R."/>
            <person name="Hildebrand F."/>
            <person name="Pallen M.J."/>
        </authorList>
    </citation>
    <scope>NUCLEOTIDE SEQUENCE</scope>
    <source>
        <strain evidence="6">10037</strain>
    </source>
</reference>
<dbReference type="PANTHER" id="PTHR14226:SF29">
    <property type="entry name" value="NEUROPATHY TARGET ESTERASE SWS"/>
    <property type="match status" value="1"/>
</dbReference>
<feature type="short sequence motif" description="DGA/G" evidence="4">
    <location>
        <begin position="159"/>
        <end position="161"/>
    </location>
</feature>
<feature type="short sequence motif" description="GXGXXG" evidence="4">
    <location>
        <begin position="12"/>
        <end position="17"/>
    </location>
</feature>
<dbReference type="GO" id="GO:0016787">
    <property type="term" value="F:hydrolase activity"/>
    <property type="evidence" value="ECO:0007669"/>
    <property type="project" value="UniProtKB-UniRule"/>
</dbReference>
<evidence type="ECO:0000259" key="5">
    <source>
        <dbReference type="PROSITE" id="PS51635"/>
    </source>
</evidence>
<dbReference type="GO" id="GO:0016042">
    <property type="term" value="P:lipid catabolic process"/>
    <property type="evidence" value="ECO:0007669"/>
    <property type="project" value="UniProtKB-UniRule"/>
</dbReference>
<comment type="caution">
    <text evidence="6">The sequence shown here is derived from an EMBL/GenBank/DDBJ whole genome shotgun (WGS) entry which is preliminary data.</text>
</comment>
<dbReference type="SUPFAM" id="SSF52151">
    <property type="entry name" value="FabD/lysophospholipase-like"/>
    <property type="match status" value="1"/>
</dbReference>
<sequence length="275" mass="29905">MDRHTTGIVLSGGGAKGFAHIGVLMALEENGIEPAIVAGTSMGAIIGIFYAAGYHGKEIYDIVVKEKFDSLFTVITPVFGISKLGISSHKNVYDVFRKYMPDDDFGSLQKPLAVCATDLVTSEGRYFSKGKHLHDAVIASSSIPGVFEAVKIDNGVYVDGGLIDNLPAKTIREHCEYLIGVDVNPAPLDIPKLENKADLIAQTLHTIVYHSSAQGRSLCDFIIEPRVSDKYNEFSFKEFKEICNIGHDTTADFIASHPEAAEKMRGLKTRSGHTV</sequence>
<evidence type="ECO:0000256" key="4">
    <source>
        <dbReference type="PROSITE-ProRule" id="PRU01161"/>
    </source>
</evidence>
<dbReference type="EMBL" id="JADIME010000021">
    <property type="protein sequence ID" value="MBO8464755.1"/>
    <property type="molecule type" value="Genomic_DNA"/>
</dbReference>
<keyword evidence="2 4" id="KW-0442">Lipid degradation</keyword>
<organism evidence="6 7">
    <name type="scientific">Candidatus Merdivivens pullistercoris</name>
    <dbReference type="NCBI Taxonomy" id="2840873"/>
    <lineage>
        <taxon>Bacteria</taxon>
        <taxon>Pseudomonadati</taxon>
        <taxon>Bacteroidota</taxon>
        <taxon>Bacteroidia</taxon>
        <taxon>Bacteroidales</taxon>
        <taxon>Muribaculaceae</taxon>
        <taxon>Muribaculaceae incertae sedis</taxon>
        <taxon>Candidatus Merdivivens</taxon>
    </lineage>
</organism>
<feature type="active site" description="Proton acceptor" evidence="4">
    <location>
        <position position="159"/>
    </location>
</feature>
<feature type="domain" description="PNPLA" evidence="5">
    <location>
        <begin position="8"/>
        <end position="172"/>
    </location>
</feature>
<dbReference type="Gene3D" id="3.40.1090.10">
    <property type="entry name" value="Cytosolic phospholipase A2 catalytic domain"/>
    <property type="match status" value="2"/>
</dbReference>